<name>A0A5D4U6Z3_9BACI</name>
<proteinExistence type="inferred from homology"/>
<comment type="similarity">
    <text evidence="1">Belongs to the ABC transporter superfamily.</text>
</comment>
<dbReference type="SUPFAM" id="SSF52540">
    <property type="entry name" value="P-loop containing nucleoside triphosphate hydrolases"/>
    <property type="match status" value="1"/>
</dbReference>
<dbReference type="OrthoDB" id="9804819at2"/>
<dbReference type="EMBL" id="VTEZ01000006">
    <property type="protein sequence ID" value="TYS83012.1"/>
    <property type="molecule type" value="Genomic_DNA"/>
</dbReference>
<dbReference type="AlphaFoldDB" id="A0A5D4U6Z3"/>
<dbReference type="InterPro" id="IPR003593">
    <property type="entry name" value="AAA+_ATPase"/>
</dbReference>
<evidence type="ECO:0000256" key="4">
    <source>
        <dbReference type="ARBA" id="ARBA00022840"/>
    </source>
</evidence>
<keyword evidence="2" id="KW-0813">Transport</keyword>
<evidence type="ECO:0000256" key="1">
    <source>
        <dbReference type="ARBA" id="ARBA00005417"/>
    </source>
</evidence>
<keyword evidence="3" id="KW-0547">Nucleotide-binding</keyword>
<dbReference type="Proteomes" id="UP000324269">
    <property type="component" value="Unassembled WGS sequence"/>
</dbReference>
<dbReference type="GO" id="GO:0005524">
    <property type="term" value="F:ATP binding"/>
    <property type="evidence" value="ECO:0007669"/>
    <property type="project" value="UniProtKB-KW"/>
</dbReference>
<evidence type="ECO:0000313" key="7">
    <source>
        <dbReference type="Proteomes" id="UP000324269"/>
    </source>
</evidence>
<evidence type="ECO:0000256" key="3">
    <source>
        <dbReference type="ARBA" id="ARBA00022741"/>
    </source>
</evidence>
<dbReference type="PROSITE" id="PS00211">
    <property type="entry name" value="ABC_TRANSPORTER_1"/>
    <property type="match status" value="1"/>
</dbReference>
<evidence type="ECO:0000313" key="6">
    <source>
        <dbReference type="EMBL" id="TYS83012.1"/>
    </source>
</evidence>
<accession>A0A5D4U6Z3</accession>
<sequence length="305" mass="34522">MNYTIEIENVSKMIRSKEIIKNISFNVGKGEVFGFLGPNGAGKTTVIRMLVNLIRPTSGTIRICGHDINTDRKQAMAQIGAIIEQPELYDYMSGYANLKHYANMNDTSITHERIMEIASVVNIEKSLKEKVKTYSLGMRQRLGLAQALLHKPEILILDEPTNGLDPNGIKEFRKYVRHLADEHGMTILISSHLLSEIELMCDRIGIIEHGKLIELKDLKAPSTLQNHKFLIKVSDTELAADLLGTKELLFRKVDPNTIELRIPEENMPEIIQELNSHNIRIYWAAPITETLEEHYFSTLSASEGM</sequence>
<dbReference type="PANTHER" id="PTHR43335">
    <property type="entry name" value="ABC TRANSPORTER, ATP-BINDING PROTEIN"/>
    <property type="match status" value="1"/>
</dbReference>
<dbReference type="InterPro" id="IPR003439">
    <property type="entry name" value="ABC_transporter-like_ATP-bd"/>
</dbReference>
<dbReference type="RefSeq" id="WP_148970424.1">
    <property type="nucleotide sequence ID" value="NZ_JBNIKW010000006.1"/>
</dbReference>
<dbReference type="InterPro" id="IPR017871">
    <property type="entry name" value="ABC_transporter-like_CS"/>
</dbReference>
<comment type="caution">
    <text evidence="6">The sequence shown here is derived from an EMBL/GenBank/DDBJ whole genome shotgun (WGS) entry which is preliminary data.</text>
</comment>
<dbReference type="Gene3D" id="3.40.50.300">
    <property type="entry name" value="P-loop containing nucleotide triphosphate hydrolases"/>
    <property type="match status" value="1"/>
</dbReference>
<organism evidence="6 7">
    <name type="scientific">Rossellomorea aquimaris</name>
    <dbReference type="NCBI Taxonomy" id="189382"/>
    <lineage>
        <taxon>Bacteria</taxon>
        <taxon>Bacillati</taxon>
        <taxon>Bacillota</taxon>
        <taxon>Bacilli</taxon>
        <taxon>Bacillales</taxon>
        <taxon>Bacillaceae</taxon>
        <taxon>Rossellomorea</taxon>
    </lineage>
</organism>
<dbReference type="SMART" id="SM00382">
    <property type="entry name" value="AAA"/>
    <property type="match status" value="1"/>
</dbReference>
<dbReference type="Pfam" id="PF00005">
    <property type="entry name" value="ABC_tran"/>
    <property type="match status" value="1"/>
</dbReference>
<protein>
    <submittedName>
        <fullName evidence="6">ABC transporter ATP-binding protein</fullName>
    </submittedName>
</protein>
<dbReference type="GO" id="GO:0016887">
    <property type="term" value="F:ATP hydrolysis activity"/>
    <property type="evidence" value="ECO:0007669"/>
    <property type="project" value="InterPro"/>
</dbReference>
<reference evidence="6 7" key="1">
    <citation type="submission" date="2019-08" db="EMBL/GenBank/DDBJ databases">
        <title>Bacillus genomes from the desert of Cuatro Cienegas, Coahuila.</title>
        <authorList>
            <person name="Olmedo-Alvarez G."/>
        </authorList>
    </citation>
    <scope>NUCLEOTIDE SEQUENCE [LARGE SCALE GENOMIC DNA]</scope>
    <source>
        <strain evidence="6 7">CH87b_3T</strain>
    </source>
</reference>
<evidence type="ECO:0000256" key="2">
    <source>
        <dbReference type="ARBA" id="ARBA00022448"/>
    </source>
</evidence>
<dbReference type="InterPro" id="IPR027417">
    <property type="entry name" value="P-loop_NTPase"/>
</dbReference>
<feature type="domain" description="ABC transporter" evidence="5">
    <location>
        <begin position="5"/>
        <end position="234"/>
    </location>
</feature>
<dbReference type="PROSITE" id="PS50893">
    <property type="entry name" value="ABC_TRANSPORTER_2"/>
    <property type="match status" value="1"/>
</dbReference>
<dbReference type="PANTHER" id="PTHR43335:SF4">
    <property type="entry name" value="ABC TRANSPORTER, ATP-BINDING PROTEIN"/>
    <property type="match status" value="1"/>
</dbReference>
<evidence type="ECO:0000259" key="5">
    <source>
        <dbReference type="PROSITE" id="PS50893"/>
    </source>
</evidence>
<keyword evidence="4 6" id="KW-0067">ATP-binding</keyword>
<gene>
    <name evidence="6" type="ORF">FZC85_18065</name>
</gene>